<keyword evidence="4" id="KW-0067">ATP-binding</keyword>
<evidence type="ECO:0000313" key="11">
    <source>
        <dbReference type="Proteomes" id="UP000320055"/>
    </source>
</evidence>
<feature type="transmembrane region" description="Helical" evidence="7">
    <location>
        <begin position="60"/>
        <end position="84"/>
    </location>
</feature>
<protein>
    <submittedName>
        <fullName evidence="10">Xenobiotic-transporting ATPase</fullName>
        <ecNumber evidence="10">3.6.3.44</ecNumber>
    </submittedName>
</protein>
<gene>
    <name evidence="10" type="ORF">H1P_3080005</name>
</gene>
<dbReference type="Gene3D" id="3.40.50.300">
    <property type="entry name" value="P-loop containing nucleotide triphosphate hydrolases"/>
    <property type="match status" value="1"/>
</dbReference>
<dbReference type="PROSITE" id="PS50929">
    <property type="entry name" value="ABC_TM1F"/>
    <property type="match status" value="1"/>
</dbReference>
<feature type="transmembrane region" description="Helical" evidence="7">
    <location>
        <begin position="164"/>
        <end position="181"/>
    </location>
</feature>
<dbReference type="Proteomes" id="UP000320055">
    <property type="component" value="Unassembled WGS sequence"/>
</dbReference>
<dbReference type="PROSITE" id="PS00211">
    <property type="entry name" value="ABC_TRANSPORTER_1"/>
    <property type="match status" value="1"/>
</dbReference>
<feature type="transmembrane region" description="Helical" evidence="7">
    <location>
        <begin position="26"/>
        <end position="48"/>
    </location>
</feature>
<dbReference type="AlphaFoldDB" id="A0A563VUI1"/>
<dbReference type="InterPro" id="IPR017871">
    <property type="entry name" value="ABC_transporter-like_CS"/>
</dbReference>
<dbReference type="PROSITE" id="PS50893">
    <property type="entry name" value="ABC_TRANSPORTER_2"/>
    <property type="match status" value="1"/>
</dbReference>
<evidence type="ECO:0000256" key="5">
    <source>
        <dbReference type="ARBA" id="ARBA00022989"/>
    </source>
</evidence>
<keyword evidence="5 7" id="KW-1133">Transmembrane helix</keyword>
<keyword evidence="6 7" id="KW-0472">Membrane</keyword>
<organism evidence="10 11">
    <name type="scientific">Hyella patelloides LEGE 07179</name>
    <dbReference type="NCBI Taxonomy" id="945734"/>
    <lineage>
        <taxon>Bacteria</taxon>
        <taxon>Bacillati</taxon>
        <taxon>Cyanobacteriota</taxon>
        <taxon>Cyanophyceae</taxon>
        <taxon>Pleurocapsales</taxon>
        <taxon>Hyellaceae</taxon>
        <taxon>Hyella</taxon>
    </lineage>
</organism>
<dbReference type="PANTHER" id="PTHR43394">
    <property type="entry name" value="ATP-DEPENDENT PERMEASE MDL1, MITOCHONDRIAL"/>
    <property type="match status" value="1"/>
</dbReference>
<feature type="transmembrane region" description="Helical" evidence="7">
    <location>
        <begin position="246"/>
        <end position="270"/>
    </location>
</feature>
<sequence>MGIPLKQYSNLLSDYLKPQQGRVIKLAIALFSSIALQILNPQLLGYFIDTVTEGGTTKTLITIASVFIGVAVLNQILTILTTYLSETVAWTATNALCVDLAEHCLKLDLVHHKSRTPGEWVERIDGDVVALSRFFSQLVIHVLGNGILLLGILIILFIKDWRAGLSLSLFSCFALLILLRVQRFAVIPWTRYRQKSAEFFGFIGEQIVGREDLRANGAVNYVMRRFYQTLQSWLPIYHQARFASTLLWTGSVGLFTIGNAIALALAAYLWNRQAITIGTAYLIFYYTNLLSQPIERIREELEQLQQVEASIYRIQELFQMRSCLEDRGKISLPSTALSVIFENVWFSYEKSLDKGQKTDNQGQCTLQNISFNLTPGQTLGLLGHTGSGKTTLARLLLRFYDVRRGLICLGDVAIDQIPISELRQRVGIVTQDVQLFQASIRDNLTFFNSTISDREILSTLELLGLTDWLRSRSGAFGSSLNQGLDTILNSDSSGLSAGQAQLLAFARVFLKNPGLVILDEASSRLDPTTEMLIERAIDRLIKHRTAIVIAHRLKTIQRADQILILDRGEIVEFGDRSILAQNPHSRFFSLLKLASTEFSS</sequence>
<dbReference type="PANTHER" id="PTHR43394:SF1">
    <property type="entry name" value="ATP-BINDING CASSETTE SUB-FAMILY B MEMBER 10, MITOCHONDRIAL"/>
    <property type="match status" value="1"/>
</dbReference>
<dbReference type="InterPro" id="IPR003593">
    <property type="entry name" value="AAA+_ATPase"/>
</dbReference>
<dbReference type="InterPro" id="IPR039421">
    <property type="entry name" value="Type_1_exporter"/>
</dbReference>
<evidence type="ECO:0000313" key="10">
    <source>
        <dbReference type="EMBL" id="VEP15097.1"/>
    </source>
</evidence>
<feature type="domain" description="ABC transmembrane type-1" evidence="9">
    <location>
        <begin position="26"/>
        <end position="306"/>
    </location>
</feature>
<evidence type="ECO:0000256" key="7">
    <source>
        <dbReference type="SAM" id="Phobius"/>
    </source>
</evidence>
<dbReference type="InterPro" id="IPR036640">
    <property type="entry name" value="ABC1_TM_sf"/>
</dbReference>
<evidence type="ECO:0000259" key="8">
    <source>
        <dbReference type="PROSITE" id="PS50893"/>
    </source>
</evidence>
<keyword evidence="10" id="KW-0378">Hydrolase</keyword>
<dbReference type="SUPFAM" id="SSF90123">
    <property type="entry name" value="ABC transporter transmembrane region"/>
    <property type="match status" value="1"/>
</dbReference>
<dbReference type="Gene3D" id="1.20.1560.10">
    <property type="entry name" value="ABC transporter type 1, transmembrane domain"/>
    <property type="match status" value="1"/>
</dbReference>
<dbReference type="EC" id="3.6.3.44" evidence="10"/>
<dbReference type="OrthoDB" id="9762790at2"/>
<dbReference type="GO" id="GO:0016887">
    <property type="term" value="F:ATP hydrolysis activity"/>
    <property type="evidence" value="ECO:0007669"/>
    <property type="project" value="InterPro"/>
</dbReference>
<evidence type="ECO:0000259" key="9">
    <source>
        <dbReference type="PROSITE" id="PS50929"/>
    </source>
</evidence>
<dbReference type="Pfam" id="PF00005">
    <property type="entry name" value="ABC_tran"/>
    <property type="match status" value="1"/>
</dbReference>
<keyword evidence="3" id="KW-0547">Nucleotide-binding</keyword>
<dbReference type="GO" id="GO:0005886">
    <property type="term" value="C:plasma membrane"/>
    <property type="evidence" value="ECO:0007669"/>
    <property type="project" value="UniProtKB-SubCell"/>
</dbReference>
<keyword evidence="11" id="KW-1185">Reference proteome</keyword>
<dbReference type="EMBL" id="CAACVJ010000233">
    <property type="protein sequence ID" value="VEP15097.1"/>
    <property type="molecule type" value="Genomic_DNA"/>
</dbReference>
<dbReference type="Pfam" id="PF00664">
    <property type="entry name" value="ABC_membrane"/>
    <property type="match status" value="1"/>
</dbReference>
<evidence type="ECO:0000256" key="4">
    <source>
        <dbReference type="ARBA" id="ARBA00022840"/>
    </source>
</evidence>
<proteinExistence type="predicted"/>
<dbReference type="RefSeq" id="WP_144873892.1">
    <property type="nucleotide sequence ID" value="NZ_LR214048.1"/>
</dbReference>
<reference evidence="10 11" key="1">
    <citation type="submission" date="2019-01" db="EMBL/GenBank/DDBJ databases">
        <authorList>
            <person name="Brito A."/>
        </authorList>
    </citation>
    <scope>NUCLEOTIDE SEQUENCE [LARGE SCALE GENOMIC DNA]</scope>
    <source>
        <strain evidence="10">1</strain>
    </source>
</reference>
<dbReference type="GO" id="GO:0005524">
    <property type="term" value="F:ATP binding"/>
    <property type="evidence" value="ECO:0007669"/>
    <property type="project" value="UniProtKB-KW"/>
</dbReference>
<dbReference type="GO" id="GO:0015421">
    <property type="term" value="F:ABC-type oligopeptide transporter activity"/>
    <property type="evidence" value="ECO:0007669"/>
    <property type="project" value="TreeGrafter"/>
</dbReference>
<comment type="subcellular location">
    <subcellularLocation>
        <location evidence="1">Cell membrane</location>
        <topology evidence="1">Multi-pass membrane protein</topology>
    </subcellularLocation>
</comment>
<evidence type="ECO:0000256" key="6">
    <source>
        <dbReference type="ARBA" id="ARBA00023136"/>
    </source>
</evidence>
<name>A0A563VUI1_9CYAN</name>
<dbReference type="InterPro" id="IPR003439">
    <property type="entry name" value="ABC_transporter-like_ATP-bd"/>
</dbReference>
<dbReference type="SUPFAM" id="SSF52540">
    <property type="entry name" value="P-loop containing nucleoside triphosphate hydrolases"/>
    <property type="match status" value="1"/>
</dbReference>
<evidence type="ECO:0000256" key="2">
    <source>
        <dbReference type="ARBA" id="ARBA00022692"/>
    </source>
</evidence>
<dbReference type="InterPro" id="IPR027417">
    <property type="entry name" value="P-loop_NTPase"/>
</dbReference>
<evidence type="ECO:0000256" key="1">
    <source>
        <dbReference type="ARBA" id="ARBA00004651"/>
    </source>
</evidence>
<evidence type="ECO:0000256" key="3">
    <source>
        <dbReference type="ARBA" id="ARBA00022741"/>
    </source>
</evidence>
<dbReference type="SMART" id="SM00382">
    <property type="entry name" value="AAA"/>
    <property type="match status" value="1"/>
</dbReference>
<feature type="transmembrane region" description="Helical" evidence="7">
    <location>
        <begin position="138"/>
        <end position="158"/>
    </location>
</feature>
<feature type="domain" description="ABC transporter" evidence="8">
    <location>
        <begin position="339"/>
        <end position="592"/>
    </location>
</feature>
<dbReference type="InterPro" id="IPR011527">
    <property type="entry name" value="ABC1_TM_dom"/>
</dbReference>
<keyword evidence="2 7" id="KW-0812">Transmembrane</keyword>
<accession>A0A563VUI1</accession>